<dbReference type="AlphaFoldDB" id="A0A0C3B3N9"/>
<organism evidence="1 2">
    <name type="scientific">Serendipita vermifera MAFF 305830</name>
    <dbReference type="NCBI Taxonomy" id="933852"/>
    <lineage>
        <taxon>Eukaryota</taxon>
        <taxon>Fungi</taxon>
        <taxon>Dikarya</taxon>
        <taxon>Basidiomycota</taxon>
        <taxon>Agaricomycotina</taxon>
        <taxon>Agaricomycetes</taxon>
        <taxon>Sebacinales</taxon>
        <taxon>Serendipitaceae</taxon>
        <taxon>Serendipita</taxon>
    </lineage>
</organism>
<keyword evidence="2" id="KW-1185">Reference proteome</keyword>
<proteinExistence type="predicted"/>
<evidence type="ECO:0000313" key="2">
    <source>
        <dbReference type="Proteomes" id="UP000054097"/>
    </source>
</evidence>
<dbReference type="Gene3D" id="3.80.10.10">
    <property type="entry name" value="Ribonuclease Inhibitor"/>
    <property type="match status" value="1"/>
</dbReference>
<dbReference type="HOGENOM" id="CLU_045728_1_0_1"/>
<evidence type="ECO:0000313" key="1">
    <source>
        <dbReference type="EMBL" id="KIM26809.1"/>
    </source>
</evidence>
<dbReference type="OrthoDB" id="3038759at2759"/>
<evidence type="ECO:0008006" key="3">
    <source>
        <dbReference type="Google" id="ProtNLM"/>
    </source>
</evidence>
<dbReference type="PANTHER" id="PTHR38926:SF5">
    <property type="entry name" value="F-BOX AND LEUCINE-RICH REPEAT PROTEIN 6"/>
    <property type="match status" value="1"/>
</dbReference>
<protein>
    <recommendedName>
        <fullName evidence="3">F-box domain-containing protein</fullName>
    </recommendedName>
</protein>
<dbReference type="Proteomes" id="UP000054097">
    <property type="component" value="Unassembled WGS sequence"/>
</dbReference>
<dbReference type="SUPFAM" id="SSF52058">
    <property type="entry name" value="L domain-like"/>
    <property type="match status" value="1"/>
</dbReference>
<dbReference type="EMBL" id="KN824303">
    <property type="protein sequence ID" value="KIM26809.1"/>
    <property type="molecule type" value="Genomic_DNA"/>
</dbReference>
<gene>
    <name evidence="1" type="ORF">M408DRAFT_312158</name>
</gene>
<accession>A0A0C3B3N9</accession>
<reference evidence="2" key="2">
    <citation type="submission" date="2015-01" db="EMBL/GenBank/DDBJ databases">
        <title>Evolutionary Origins and Diversification of the Mycorrhizal Mutualists.</title>
        <authorList>
            <consortium name="DOE Joint Genome Institute"/>
            <consortium name="Mycorrhizal Genomics Consortium"/>
            <person name="Kohler A."/>
            <person name="Kuo A."/>
            <person name="Nagy L.G."/>
            <person name="Floudas D."/>
            <person name="Copeland A."/>
            <person name="Barry K.W."/>
            <person name="Cichocki N."/>
            <person name="Veneault-Fourrey C."/>
            <person name="LaButti K."/>
            <person name="Lindquist E.A."/>
            <person name="Lipzen A."/>
            <person name="Lundell T."/>
            <person name="Morin E."/>
            <person name="Murat C."/>
            <person name="Riley R."/>
            <person name="Ohm R."/>
            <person name="Sun H."/>
            <person name="Tunlid A."/>
            <person name="Henrissat B."/>
            <person name="Grigoriev I.V."/>
            <person name="Hibbett D.S."/>
            <person name="Martin F."/>
        </authorList>
    </citation>
    <scope>NUCLEOTIDE SEQUENCE [LARGE SCALE GENOMIC DNA]</scope>
    <source>
        <strain evidence="2">MAFF 305830</strain>
    </source>
</reference>
<sequence>MDPTLTIGNDKLPFDVLTEIFPYYATEEVPTYPIETLLLVCKSWHVAALADCSLWGHHRIHIEHRSDTGMLLRRAERRLERSKGLGLMDIELRNVVDANAPKFTEDFEDRILDIKPTVNCPKRLTWFNKRMIKTMSCACEFNAYESVVSLLTFLAGPGGKYCRRWRSLVLVPSSLHYLNDEDFMQDREGRIGRVLRYPMPKLISVSIHYFRDVHKPEFPLLAHAQSLTHLALNNCMVYTLPNAENLEFFGISLDHHLITKHWVKKEVWRTSMPRLKVLKVNSRDISLPCPESYPELRTLNLRGVMFPMDKEHTNDSLPHLTHLSLGIGNMTILHNLETSISESLKRVKSLRICLDRLPLQLAGLLQVMSGLELVEGDRQMMGVVLKLIADLPALLPDSQIFSHQEVSFRLGPGGPSWKLSFPVVREDIVELASRMEVSDCPGPPLRSKAALILVRDCLEYPETVHNISVRVKQETMCTSVSGMEFAVIQSD</sequence>
<name>A0A0C3B3N9_SERVB</name>
<dbReference type="PANTHER" id="PTHR38926">
    <property type="entry name" value="F-BOX DOMAIN CONTAINING PROTEIN, EXPRESSED"/>
    <property type="match status" value="1"/>
</dbReference>
<reference evidence="1 2" key="1">
    <citation type="submission" date="2014-04" db="EMBL/GenBank/DDBJ databases">
        <authorList>
            <consortium name="DOE Joint Genome Institute"/>
            <person name="Kuo A."/>
            <person name="Zuccaro A."/>
            <person name="Kohler A."/>
            <person name="Nagy L.G."/>
            <person name="Floudas D."/>
            <person name="Copeland A."/>
            <person name="Barry K.W."/>
            <person name="Cichocki N."/>
            <person name="Veneault-Fourrey C."/>
            <person name="LaButti K."/>
            <person name="Lindquist E.A."/>
            <person name="Lipzen A."/>
            <person name="Lundell T."/>
            <person name="Morin E."/>
            <person name="Murat C."/>
            <person name="Sun H."/>
            <person name="Tunlid A."/>
            <person name="Henrissat B."/>
            <person name="Grigoriev I.V."/>
            <person name="Hibbett D.S."/>
            <person name="Martin F."/>
            <person name="Nordberg H.P."/>
            <person name="Cantor M.N."/>
            <person name="Hua S.X."/>
        </authorList>
    </citation>
    <scope>NUCLEOTIDE SEQUENCE [LARGE SCALE GENOMIC DNA]</scope>
    <source>
        <strain evidence="1 2">MAFF 305830</strain>
    </source>
</reference>
<dbReference type="InterPro" id="IPR032675">
    <property type="entry name" value="LRR_dom_sf"/>
</dbReference>